<evidence type="ECO:0000256" key="1">
    <source>
        <dbReference type="ARBA" id="ARBA00004123"/>
    </source>
</evidence>
<organism evidence="9 10">
    <name type="scientific">Coptotermes formosanus</name>
    <name type="common">Formosan subterranean termite</name>
    <dbReference type="NCBI Taxonomy" id="36987"/>
    <lineage>
        <taxon>Eukaryota</taxon>
        <taxon>Metazoa</taxon>
        <taxon>Ecdysozoa</taxon>
        <taxon>Arthropoda</taxon>
        <taxon>Hexapoda</taxon>
        <taxon>Insecta</taxon>
        <taxon>Pterygota</taxon>
        <taxon>Neoptera</taxon>
        <taxon>Polyneoptera</taxon>
        <taxon>Dictyoptera</taxon>
        <taxon>Blattodea</taxon>
        <taxon>Blattoidea</taxon>
        <taxon>Termitoidae</taxon>
        <taxon>Rhinotermitidae</taxon>
        <taxon>Coptotermes</taxon>
    </lineage>
</organism>
<dbReference type="InterPro" id="IPR017970">
    <property type="entry name" value="Homeobox_CS"/>
</dbReference>
<feature type="compositionally biased region" description="Low complexity" evidence="7">
    <location>
        <begin position="337"/>
        <end position="362"/>
    </location>
</feature>
<sequence length="368" mass="39739">MAAARKSSVDEEFDVFVSSYTDDEEDEDDSCSNETEDDDVRLATDSHRRESPTSTMTSRNMESGQQNSNHVSSSINTKKFSIASILGTEGDGQTLSEYENKRGQDDGVRFVRPTPVSAVLRPPPLNAAAAVALYPGGLFTHPNTYNNSASSSTGLMLEMISPNSVSCSNEHSGPYSSLSYPASLASASAASLLYGGWFAASAANKAPSQLFGLQAPKPVGRRTRKAGIDRKPRQAYSAKQLERLEAEFKVDKYLSVSKRMELSKALNLTEVQIKTWFQNRRTKWKKQLTSRLKIAQRQGLFPPHYFPSAQQYSALFAPYYAAPPLGCVYPTSTLEGSSVSSAAASPTSSSSSAPQMAVSSSSGNSTSI</sequence>
<dbReference type="EMBL" id="BLKM01012505">
    <property type="protein sequence ID" value="GFG36630.1"/>
    <property type="molecule type" value="Genomic_DNA"/>
</dbReference>
<dbReference type="InterPro" id="IPR009057">
    <property type="entry name" value="Homeodomain-like_sf"/>
</dbReference>
<accession>A0A6L2PYF9</accession>
<evidence type="ECO:0000313" key="10">
    <source>
        <dbReference type="Proteomes" id="UP000502823"/>
    </source>
</evidence>
<evidence type="ECO:0000256" key="4">
    <source>
        <dbReference type="ARBA" id="ARBA00023242"/>
    </source>
</evidence>
<dbReference type="AlphaFoldDB" id="A0A6L2PYF9"/>
<dbReference type="InParanoid" id="A0A6L2PYF9"/>
<dbReference type="PROSITE" id="PS50071">
    <property type="entry name" value="HOMEOBOX_2"/>
    <property type="match status" value="1"/>
</dbReference>
<feature type="compositionally biased region" description="Polar residues" evidence="7">
    <location>
        <begin position="52"/>
        <end position="74"/>
    </location>
</feature>
<dbReference type="PANTHER" id="PTHR24333:SF9">
    <property type="entry name" value="HOMEOBOX DOMAIN-CONTAINING PROTEIN"/>
    <property type="match status" value="1"/>
</dbReference>
<feature type="region of interest" description="Disordered" evidence="7">
    <location>
        <begin position="1"/>
        <end position="74"/>
    </location>
</feature>
<keyword evidence="4 5" id="KW-0539">Nucleus</keyword>
<dbReference type="PANTHER" id="PTHR24333">
    <property type="entry name" value="HOMEO BOX HB9 LIKE A-RELATED"/>
    <property type="match status" value="1"/>
</dbReference>
<dbReference type="InterPro" id="IPR050848">
    <property type="entry name" value="Homeobox_TF"/>
</dbReference>
<feature type="DNA-binding region" description="Homeobox" evidence="5">
    <location>
        <begin position="229"/>
        <end position="288"/>
    </location>
</feature>
<keyword evidence="10" id="KW-1185">Reference proteome</keyword>
<proteinExistence type="predicted"/>
<dbReference type="SMART" id="SM00389">
    <property type="entry name" value="HOX"/>
    <property type="match status" value="1"/>
</dbReference>
<dbReference type="PRINTS" id="PR00024">
    <property type="entry name" value="HOMEOBOX"/>
</dbReference>
<dbReference type="InterPro" id="IPR020479">
    <property type="entry name" value="HD_metazoa"/>
</dbReference>
<dbReference type="InterPro" id="IPR001356">
    <property type="entry name" value="HD"/>
</dbReference>
<protein>
    <recommendedName>
        <fullName evidence="8">Homeobox domain-containing protein</fullName>
    </recommendedName>
</protein>
<reference evidence="10" key="1">
    <citation type="submission" date="2020-01" db="EMBL/GenBank/DDBJ databases">
        <title>Draft genome sequence of the Termite Coptotermes fromosanus.</title>
        <authorList>
            <person name="Itakura S."/>
            <person name="Yosikawa Y."/>
            <person name="Umezawa K."/>
        </authorList>
    </citation>
    <scope>NUCLEOTIDE SEQUENCE [LARGE SCALE GENOMIC DNA]</scope>
</reference>
<dbReference type="Proteomes" id="UP000502823">
    <property type="component" value="Unassembled WGS sequence"/>
</dbReference>
<evidence type="ECO:0000256" key="5">
    <source>
        <dbReference type="PROSITE-ProRule" id="PRU00108"/>
    </source>
</evidence>
<feature type="compositionally biased region" description="Acidic residues" evidence="7">
    <location>
        <begin position="21"/>
        <end position="39"/>
    </location>
</feature>
<feature type="domain" description="Homeobox" evidence="8">
    <location>
        <begin position="227"/>
        <end position="287"/>
    </location>
</feature>
<dbReference type="SUPFAM" id="SSF46689">
    <property type="entry name" value="Homeodomain-like"/>
    <property type="match status" value="1"/>
</dbReference>
<dbReference type="OrthoDB" id="6159439at2759"/>
<feature type="region of interest" description="Disordered" evidence="7">
    <location>
        <begin position="337"/>
        <end position="368"/>
    </location>
</feature>
<name>A0A6L2PYF9_COPFO</name>
<gene>
    <name evidence="9" type="ORF">Cfor_04115</name>
</gene>
<dbReference type="GO" id="GO:0003677">
    <property type="term" value="F:DNA binding"/>
    <property type="evidence" value="ECO:0007669"/>
    <property type="project" value="UniProtKB-UniRule"/>
</dbReference>
<dbReference type="CDD" id="cd00086">
    <property type="entry name" value="homeodomain"/>
    <property type="match status" value="1"/>
</dbReference>
<evidence type="ECO:0000256" key="2">
    <source>
        <dbReference type="ARBA" id="ARBA00023125"/>
    </source>
</evidence>
<evidence type="ECO:0000259" key="8">
    <source>
        <dbReference type="PROSITE" id="PS50071"/>
    </source>
</evidence>
<feature type="compositionally biased region" description="Basic and acidic residues" evidence="7">
    <location>
        <begin position="40"/>
        <end position="51"/>
    </location>
</feature>
<dbReference type="GO" id="GO:0005634">
    <property type="term" value="C:nucleus"/>
    <property type="evidence" value="ECO:0007669"/>
    <property type="project" value="UniProtKB-SubCell"/>
</dbReference>
<comment type="caution">
    <text evidence="9">The sequence shown here is derived from an EMBL/GenBank/DDBJ whole genome shotgun (WGS) entry which is preliminary data.</text>
</comment>
<keyword evidence="2 5" id="KW-0238">DNA-binding</keyword>
<dbReference type="PROSITE" id="PS00027">
    <property type="entry name" value="HOMEOBOX_1"/>
    <property type="match status" value="1"/>
</dbReference>
<comment type="subcellular location">
    <subcellularLocation>
        <location evidence="1 5 6">Nucleus</location>
    </subcellularLocation>
</comment>
<dbReference type="GO" id="GO:0000981">
    <property type="term" value="F:DNA-binding transcription factor activity, RNA polymerase II-specific"/>
    <property type="evidence" value="ECO:0007669"/>
    <property type="project" value="InterPro"/>
</dbReference>
<dbReference type="Gene3D" id="1.10.10.60">
    <property type="entry name" value="Homeodomain-like"/>
    <property type="match status" value="1"/>
</dbReference>
<evidence type="ECO:0000256" key="6">
    <source>
        <dbReference type="RuleBase" id="RU000682"/>
    </source>
</evidence>
<evidence type="ECO:0000313" key="9">
    <source>
        <dbReference type="EMBL" id="GFG36630.1"/>
    </source>
</evidence>
<keyword evidence="3 5" id="KW-0371">Homeobox</keyword>
<evidence type="ECO:0000256" key="3">
    <source>
        <dbReference type="ARBA" id="ARBA00023155"/>
    </source>
</evidence>
<dbReference type="Pfam" id="PF00046">
    <property type="entry name" value="Homeodomain"/>
    <property type="match status" value="1"/>
</dbReference>
<evidence type="ECO:0000256" key="7">
    <source>
        <dbReference type="SAM" id="MobiDB-lite"/>
    </source>
</evidence>